<evidence type="ECO:0000313" key="7">
    <source>
        <dbReference type="EMBL" id="MBB6142306.1"/>
    </source>
</evidence>
<dbReference type="PROSITE" id="PS50110">
    <property type="entry name" value="RESPONSE_REGULATORY"/>
    <property type="match status" value="1"/>
</dbReference>
<sequence length="254" mass="27327">MPDKVRSREQPTVLVIDDDEVSLEVISVMLDSAGYRVLQAPAGDKALKQLAGLPAGSGPSVVLADLRMPGLCGRELALAIRALLPKAMIVAMSATPGDEDGYDGFVGKPFHPASLQKLTLQRQRAGQRARGKTAPLDDPKAPVLDEQIYSKLQRMMPAASLAEVYRVCIGDARTRALEMRDLVSKDKADAQTLRRLAHSIKGGAGMVGARLLAKTAAQIELGSYRKDDLPDSINNLLDCCDQLQRILMSKVKAG</sequence>
<protein>
    <submittedName>
        <fullName evidence="7">CheY-like chemotaxis protein</fullName>
    </submittedName>
</protein>
<dbReference type="SMART" id="SM00073">
    <property type="entry name" value="HPT"/>
    <property type="match status" value="1"/>
</dbReference>
<feature type="domain" description="Response regulatory" evidence="5">
    <location>
        <begin position="12"/>
        <end position="123"/>
    </location>
</feature>
<dbReference type="GO" id="GO:0000160">
    <property type="term" value="P:phosphorelay signal transduction system"/>
    <property type="evidence" value="ECO:0007669"/>
    <property type="project" value="UniProtKB-KW"/>
</dbReference>
<dbReference type="PROSITE" id="PS50894">
    <property type="entry name" value="HPT"/>
    <property type="match status" value="1"/>
</dbReference>
<dbReference type="Gene3D" id="3.40.50.2300">
    <property type="match status" value="1"/>
</dbReference>
<dbReference type="Gene3D" id="1.20.120.160">
    <property type="entry name" value="HPT domain"/>
    <property type="match status" value="1"/>
</dbReference>
<dbReference type="InterPro" id="IPR001789">
    <property type="entry name" value="Sig_transdc_resp-reg_receiver"/>
</dbReference>
<dbReference type="Pfam" id="PF01627">
    <property type="entry name" value="Hpt"/>
    <property type="match status" value="1"/>
</dbReference>
<evidence type="ECO:0000259" key="6">
    <source>
        <dbReference type="PROSITE" id="PS50894"/>
    </source>
</evidence>
<dbReference type="InterPro" id="IPR050595">
    <property type="entry name" value="Bact_response_regulator"/>
</dbReference>
<evidence type="ECO:0000313" key="8">
    <source>
        <dbReference type="Proteomes" id="UP000538666"/>
    </source>
</evidence>
<keyword evidence="1 4" id="KW-0597">Phosphoprotein</keyword>
<dbReference type="InterPro" id="IPR008207">
    <property type="entry name" value="Sig_transdc_His_kin_Hpt_dom"/>
</dbReference>
<feature type="modified residue" description="4-aspartylphosphate" evidence="4">
    <location>
        <position position="65"/>
    </location>
</feature>
<dbReference type="SMART" id="SM00448">
    <property type="entry name" value="REC"/>
    <property type="match status" value="1"/>
</dbReference>
<dbReference type="SUPFAM" id="SSF52172">
    <property type="entry name" value="CheY-like"/>
    <property type="match status" value="1"/>
</dbReference>
<evidence type="ECO:0000256" key="2">
    <source>
        <dbReference type="ARBA" id="ARBA00023012"/>
    </source>
</evidence>
<dbReference type="Proteomes" id="UP000538666">
    <property type="component" value="Unassembled WGS sequence"/>
</dbReference>
<evidence type="ECO:0000256" key="4">
    <source>
        <dbReference type="PROSITE-ProRule" id="PRU00169"/>
    </source>
</evidence>
<dbReference type="AlphaFoldDB" id="A0A841JLS6"/>
<accession>A0A841JLS6</accession>
<gene>
    <name evidence="7" type="ORF">HNQ77_000244</name>
</gene>
<dbReference type="CDD" id="cd00088">
    <property type="entry name" value="HPT"/>
    <property type="match status" value="1"/>
</dbReference>
<dbReference type="InterPro" id="IPR011006">
    <property type="entry name" value="CheY-like_superfamily"/>
</dbReference>
<dbReference type="RefSeq" id="WP_050057554.1">
    <property type="nucleotide sequence ID" value="NZ_JACHEK010000001.1"/>
</dbReference>
<dbReference type="Pfam" id="PF00072">
    <property type="entry name" value="Response_reg"/>
    <property type="match status" value="1"/>
</dbReference>
<dbReference type="OrthoDB" id="119465at2"/>
<dbReference type="InterPro" id="IPR036641">
    <property type="entry name" value="HPT_dom_sf"/>
</dbReference>
<feature type="modified residue" description="Phosphohistidine" evidence="3">
    <location>
        <position position="198"/>
    </location>
</feature>
<organism evidence="7 8">
    <name type="scientific">Silvibacterium bohemicum</name>
    <dbReference type="NCBI Taxonomy" id="1577686"/>
    <lineage>
        <taxon>Bacteria</taxon>
        <taxon>Pseudomonadati</taxon>
        <taxon>Acidobacteriota</taxon>
        <taxon>Terriglobia</taxon>
        <taxon>Terriglobales</taxon>
        <taxon>Acidobacteriaceae</taxon>
        <taxon>Silvibacterium</taxon>
    </lineage>
</organism>
<keyword evidence="8" id="KW-1185">Reference proteome</keyword>
<dbReference type="EMBL" id="JACHEK010000001">
    <property type="protein sequence ID" value="MBB6142306.1"/>
    <property type="molecule type" value="Genomic_DNA"/>
</dbReference>
<comment type="caution">
    <text evidence="7">The sequence shown here is derived from an EMBL/GenBank/DDBJ whole genome shotgun (WGS) entry which is preliminary data.</text>
</comment>
<feature type="domain" description="HPt" evidence="6">
    <location>
        <begin position="157"/>
        <end position="250"/>
    </location>
</feature>
<dbReference type="PANTHER" id="PTHR44591">
    <property type="entry name" value="STRESS RESPONSE REGULATOR PROTEIN 1"/>
    <property type="match status" value="1"/>
</dbReference>
<proteinExistence type="predicted"/>
<reference evidence="7 8" key="1">
    <citation type="submission" date="2020-08" db="EMBL/GenBank/DDBJ databases">
        <title>Genomic Encyclopedia of Type Strains, Phase IV (KMG-IV): sequencing the most valuable type-strain genomes for metagenomic binning, comparative biology and taxonomic classification.</title>
        <authorList>
            <person name="Goeker M."/>
        </authorList>
    </citation>
    <scope>NUCLEOTIDE SEQUENCE [LARGE SCALE GENOMIC DNA]</scope>
    <source>
        <strain evidence="7 8">DSM 103733</strain>
    </source>
</reference>
<evidence type="ECO:0000256" key="3">
    <source>
        <dbReference type="PROSITE-ProRule" id="PRU00110"/>
    </source>
</evidence>
<evidence type="ECO:0000259" key="5">
    <source>
        <dbReference type="PROSITE" id="PS50110"/>
    </source>
</evidence>
<dbReference type="CDD" id="cd17546">
    <property type="entry name" value="REC_hyHK_CKI1_RcsC-like"/>
    <property type="match status" value="1"/>
</dbReference>
<keyword evidence="2" id="KW-0902">Two-component regulatory system</keyword>
<evidence type="ECO:0000256" key="1">
    <source>
        <dbReference type="ARBA" id="ARBA00022553"/>
    </source>
</evidence>
<dbReference type="SUPFAM" id="SSF47226">
    <property type="entry name" value="Histidine-containing phosphotransfer domain, HPT domain"/>
    <property type="match status" value="1"/>
</dbReference>
<dbReference type="PANTHER" id="PTHR44591:SF14">
    <property type="entry name" value="PROTEIN PILG"/>
    <property type="match status" value="1"/>
</dbReference>
<dbReference type="GO" id="GO:0004672">
    <property type="term" value="F:protein kinase activity"/>
    <property type="evidence" value="ECO:0007669"/>
    <property type="project" value="UniProtKB-ARBA"/>
</dbReference>
<name>A0A841JLS6_9BACT</name>